<dbReference type="Proteomes" id="UP000248889">
    <property type="component" value="Unassembled WGS sequence"/>
</dbReference>
<feature type="region of interest" description="Disordered" evidence="1">
    <location>
        <begin position="133"/>
        <end position="162"/>
    </location>
</feature>
<dbReference type="PROSITE" id="PS50801">
    <property type="entry name" value="STAS"/>
    <property type="match status" value="1"/>
</dbReference>
<proteinExistence type="predicted"/>
<dbReference type="CDD" id="cd07043">
    <property type="entry name" value="STAS_anti-anti-sigma_factors"/>
    <property type="match status" value="1"/>
</dbReference>
<dbReference type="InterPro" id="IPR002645">
    <property type="entry name" value="STAS_dom"/>
</dbReference>
<feature type="region of interest" description="Disordered" evidence="1">
    <location>
        <begin position="98"/>
        <end position="118"/>
    </location>
</feature>
<evidence type="ECO:0000256" key="1">
    <source>
        <dbReference type="SAM" id="MobiDB-lite"/>
    </source>
</evidence>
<protein>
    <recommendedName>
        <fullName evidence="2">STAS domain-containing protein</fullName>
    </recommendedName>
</protein>
<evidence type="ECO:0000313" key="3">
    <source>
        <dbReference type="EMBL" id="RAG80573.1"/>
    </source>
</evidence>
<dbReference type="GO" id="GO:0043856">
    <property type="term" value="F:anti-sigma factor antagonist activity"/>
    <property type="evidence" value="ECO:0007669"/>
    <property type="project" value="TreeGrafter"/>
</dbReference>
<comment type="caution">
    <text evidence="3">The sequence shown here is derived from an EMBL/GenBank/DDBJ whole genome shotgun (WGS) entry which is preliminary data.</text>
</comment>
<dbReference type="OrthoDB" id="3855492at2"/>
<feature type="region of interest" description="Disordered" evidence="1">
    <location>
        <begin position="269"/>
        <end position="294"/>
    </location>
</feature>
<accession>A0A2X0IA89</accession>
<reference evidence="3 4" key="1">
    <citation type="submission" date="2018-06" db="EMBL/GenBank/DDBJ databases">
        <title>Streptacidiphilus pinicola sp. nov., isolated from pine grove soil.</title>
        <authorList>
            <person name="Roh S.G."/>
            <person name="Park S."/>
            <person name="Kim M.-K."/>
            <person name="Yun B.-R."/>
            <person name="Park J."/>
            <person name="Kim M.J."/>
            <person name="Kim Y.S."/>
            <person name="Kim S.B."/>
        </authorList>
    </citation>
    <scope>NUCLEOTIDE SEQUENCE [LARGE SCALE GENOMIC DNA]</scope>
    <source>
        <strain evidence="3 4">MMS16-CNU450</strain>
    </source>
</reference>
<sequence>MNRSELTQLATFLRARLGTPPLPGPGESDSLVQASNNGHAAASGRVNPRLGTVERAVLGLDAYLQLAEEHRELPNGLRMEEQRVLALWQELQDIASQWADHPDHPFPPEHHPDAGGPALPLAEIRQVSALTPKTPASDDEAAPPATTRGADALAGQRGPADAPNCAATCHHELHADGVLVYTLAGDLDLSAAAAVTLDSPLGAIRAVVVDLAAVTFFDSTGLNALLRLHAAAQERAVTVHLAAVPAQTARVLDITGAGPLFPTHPSREAALATVSRPHLPPVTARSASTPAREE</sequence>
<dbReference type="EMBL" id="QKYN01000216">
    <property type="protein sequence ID" value="RAG80573.1"/>
    <property type="molecule type" value="Genomic_DNA"/>
</dbReference>
<dbReference type="AlphaFoldDB" id="A0A2X0IA89"/>
<dbReference type="SUPFAM" id="SSF52091">
    <property type="entry name" value="SpoIIaa-like"/>
    <property type="match status" value="1"/>
</dbReference>
<organism evidence="3 4">
    <name type="scientific">Streptacidiphilus pinicola</name>
    <dbReference type="NCBI Taxonomy" id="2219663"/>
    <lineage>
        <taxon>Bacteria</taxon>
        <taxon>Bacillati</taxon>
        <taxon>Actinomycetota</taxon>
        <taxon>Actinomycetes</taxon>
        <taxon>Kitasatosporales</taxon>
        <taxon>Streptomycetaceae</taxon>
        <taxon>Streptacidiphilus</taxon>
    </lineage>
</organism>
<dbReference type="Pfam" id="PF01740">
    <property type="entry name" value="STAS"/>
    <property type="match status" value="1"/>
</dbReference>
<evidence type="ECO:0000259" key="2">
    <source>
        <dbReference type="PROSITE" id="PS50801"/>
    </source>
</evidence>
<feature type="domain" description="STAS" evidence="2">
    <location>
        <begin position="176"/>
        <end position="274"/>
    </location>
</feature>
<gene>
    <name evidence="3" type="ORF">DN069_37450</name>
</gene>
<feature type="compositionally biased region" description="Polar residues" evidence="1">
    <location>
        <begin position="285"/>
        <end position="294"/>
    </location>
</feature>
<feature type="compositionally biased region" description="Basic and acidic residues" evidence="1">
    <location>
        <begin position="100"/>
        <end position="113"/>
    </location>
</feature>
<name>A0A2X0IA89_9ACTN</name>
<dbReference type="Gene3D" id="3.30.750.24">
    <property type="entry name" value="STAS domain"/>
    <property type="match status" value="1"/>
</dbReference>
<dbReference type="PANTHER" id="PTHR33495">
    <property type="entry name" value="ANTI-SIGMA FACTOR ANTAGONIST TM_1081-RELATED-RELATED"/>
    <property type="match status" value="1"/>
</dbReference>
<keyword evidence="4" id="KW-1185">Reference proteome</keyword>
<dbReference type="PANTHER" id="PTHR33495:SF2">
    <property type="entry name" value="ANTI-SIGMA FACTOR ANTAGONIST TM_1081-RELATED"/>
    <property type="match status" value="1"/>
</dbReference>
<evidence type="ECO:0000313" key="4">
    <source>
        <dbReference type="Proteomes" id="UP000248889"/>
    </source>
</evidence>
<dbReference type="InterPro" id="IPR036513">
    <property type="entry name" value="STAS_dom_sf"/>
</dbReference>